<dbReference type="Gene3D" id="3.60.15.10">
    <property type="entry name" value="Ribonuclease Z/Hydroxyacylglutathione hydrolase-like"/>
    <property type="match status" value="3"/>
</dbReference>
<comment type="similarity">
    <text evidence="3">Belongs to the RNase Z family.</text>
</comment>
<evidence type="ECO:0000256" key="4">
    <source>
        <dbReference type="ARBA" id="ARBA00012477"/>
    </source>
</evidence>
<evidence type="ECO:0000256" key="1">
    <source>
        <dbReference type="ARBA" id="ARBA00000402"/>
    </source>
</evidence>
<dbReference type="CDD" id="cd07718">
    <property type="entry name" value="RNaseZ_ELAC1_ELAC2-C-term-like_MBL-fold"/>
    <property type="match status" value="1"/>
</dbReference>
<evidence type="ECO:0000256" key="9">
    <source>
        <dbReference type="ARBA" id="ARBA00022801"/>
    </source>
</evidence>
<keyword evidence="5" id="KW-0819">tRNA processing</keyword>
<proteinExistence type="inferred from homology"/>
<evidence type="ECO:0000256" key="10">
    <source>
        <dbReference type="ARBA" id="ARBA00022833"/>
    </source>
</evidence>
<dbReference type="AlphaFoldDB" id="A0AAV9GKJ7"/>
<dbReference type="EMBL" id="MU865942">
    <property type="protein sequence ID" value="KAK4448622.1"/>
    <property type="molecule type" value="Genomic_DNA"/>
</dbReference>
<evidence type="ECO:0000259" key="12">
    <source>
        <dbReference type="Pfam" id="PF12706"/>
    </source>
</evidence>
<dbReference type="InterPro" id="IPR047151">
    <property type="entry name" value="RNZ2-like"/>
</dbReference>
<feature type="domain" description="tRNase Z endonuclease" evidence="13">
    <location>
        <begin position="101"/>
        <end position="164"/>
    </location>
</feature>
<evidence type="ECO:0000313" key="14">
    <source>
        <dbReference type="EMBL" id="KAK4448622.1"/>
    </source>
</evidence>
<dbReference type="GO" id="GO:0042781">
    <property type="term" value="F:3'-tRNA processing endoribonuclease activity"/>
    <property type="evidence" value="ECO:0007669"/>
    <property type="project" value="UniProtKB-EC"/>
</dbReference>
<dbReference type="Proteomes" id="UP001321760">
    <property type="component" value="Unassembled WGS sequence"/>
</dbReference>
<comment type="cofactor">
    <cofactor evidence="2">
        <name>Zn(2+)</name>
        <dbReference type="ChEBI" id="CHEBI:29105"/>
    </cofactor>
</comment>
<dbReference type="GO" id="GO:0046872">
    <property type="term" value="F:metal ion binding"/>
    <property type="evidence" value="ECO:0007669"/>
    <property type="project" value="UniProtKB-KW"/>
</dbReference>
<comment type="catalytic activity">
    <reaction evidence="1">
        <text>Endonucleolytic cleavage of RNA, removing extra 3' nucleotides from tRNA precursor, generating 3' termini of tRNAs. A 3'-hydroxy group is left at the tRNA terminus and a 5'-phosphoryl group is left at the trailer molecule.</text>
        <dbReference type="EC" id="3.1.26.11"/>
    </reaction>
</comment>
<accession>A0AAV9GKJ7</accession>
<dbReference type="EC" id="3.1.26.11" evidence="4"/>
<dbReference type="SUPFAM" id="SSF56281">
    <property type="entry name" value="Metallo-hydrolase/oxidoreductase"/>
    <property type="match status" value="1"/>
</dbReference>
<keyword evidence="15" id="KW-1185">Reference proteome</keyword>
<evidence type="ECO:0000256" key="8">
    <source>
        <dbReference type="ARBA" id="ARBA00022759"/>
    </source>
</evidence>
<keyword evidence="9" id="KW-0378">Hydrolase</keyword>
<dbReference type="InterPro" id="IPR036866">
    <property type="entry name" value="RibonucZ/Hydroxyglut_hydro"/>
</dbReference>
<dbReference type="InterPro" id="IPR001279">
    <property type="entry name" value="Metallo-B-lactamas"/>
</dbReference>
<dbReference type="Pfam" id="PF13691">
    <property type="entry name" value="Lactamase_B_4"/>
    <property type="match status" value="1"/>
</dbReference>
<feature type="compositionally biased region" description="Basic and acidic residues" evidence="11">
    <location>
        <begin position="957"/>
        <end position="974"/>
    </location>
</feature>
<evidence type="ECO:0000256" key="6">
    <source>
        <dbReference type="ARBA" id="ARBA00022722"/>
    </source>
</evidence>
<reference evidence="14" key="1">
    <citation type="journal article" date="2023" name="Mol. Phylogenet. Evol.">
        <title>Genome-scale phylogeny and comparative genomics of the fungal order Sordariales.</title>
        <authorList>
            <person name="Hensen N."/>
            <person name="Bonometti L."/>
            <person name="Westerberg I."/>
            <person name="Brannstrom I.O."/>
            <person name="Guillou S."/>
            <person name="Cros-Aarteil S."/>
            <person name="Calhoun S."/>
            <person name="Haridas S."/>
            <person name="Kuo A."/>
            <person name="Mondo S."/>
            <person name="Pangilinan J."/>
            <person name="Riley R."/>
            <person name="LaButti K."/>
            <person name="Andreopoulos B."/>
            <person name="Lipzen A."/>
            <person name="Chen C."/>
            <person name="Yan M."/>
            <person name="Daum C."/>
            <person name="Ng V."/>
            <person name="Clum A."/>
            <person name="Steindorff A."/>
            <person name="Ohm R.A."/>
            <person name="Martin F."/>
            <person name="Silar P."/>
            <person name="Natvig D.O."/>
            <person name="Lalanne C."/>
            <person name="Gautier V."/>
            <person name="Ament-Velasquez S.L."/>
            <person name="Kruys A."/>
            <person name="Hutchinson M.I."/>
            <person name="Powell A.J."/>
            <person name="Barry K."/>
            <person name="Miller A.N."/>
            <person name="Grigoriev I.V."/>
            <person name="Debuchy R."/>
            <person name="Gladieux P."/>
            <person name="Hiltunen Thoren M."/>
            <person name="Johannesson H."/>
        </authorList>
    </citation>
    <scope>NUCLEOTIDE SEQUENCE</scope>
    <source>
        <strain evidence="14">PSN243</strain>
    </source>
</reference>
<reference evidence="14" key="2">
    <citation type="submission" date="2023-05" db="EMBL/GenBank/DDBJ databases">
        <authorList>
            <consortium name="Lawrence Berkeley National Laboratory"/>
            <person name="Steindorff A."/>
            <person name="Hensen N."/>
            <person name="Bonometti L."/>
            <person name="Westerberg I."/>
            <person name="Brannstrom I.O."/>
            <person name="Guillou S."/>
            <person name="Cros-Aarteil S."/>
            <person name="Calhoun S."/>
            <person name="Haridas S."/>
            <person name="Kuo A."/>
            <person name="Mondo S."/>
            <person name="Pangilinan J."/>
            <person name="Riley R."/>
            <person name="Labutti K."/>
            <person name="Andreopoulos B."/>
            <person name="Lipzen A."/>
            <person name="Chen C."/>
            <person name="Yanf M."/>
            <person name="Daum C."/>
            <person name="Ng V."/>
            <person name="Clum A."/>
            <person name="Ohm R."/>
            <person name="Martin F."/>
            <person name="Silar P."/>
            <person name="Natvig D."/>
            <person name="Lalanne C."/>
            <person name="Gautier V."/>
            <person name="Ament-Velasquez S.L."/>
            <person name="Kruys A."/>
            <person name="Hutchinson M.I."/>
            <person name="Powell A.J."/>
            <person name="Barry K."/>
            <person name="Miller A.N."/>
            <person name="Grigoriev I.V."/>
            <person name="Debuchy R."/>
            <person name="Gladieux P."/>
            <person name="Thoren M.H."/>
            <person name="Johannesson H."/>
        </authorList>
    </citation>
    <scope>NUCLEOTIDE SEQUENCE</scope>
    <source>
        <strain evidence="14">PSN243</strain>
    </source>
</reference>
<feature type="domain" description="Metallo-beta-lactamase" evidence="12">
    <location>
        <begin position="642"/>
        <end position="852"/>
    </location>
</feature>
<protein>
    <recommendedName>
        <fullName evidence="4">ribonuclease Z</fullName>
        <ecNumber evidence="4">3.1.26.11</ecNumber>
    </recommendedName>
</protein>
<evidence type="ECO:0000256" key="5">
    <source>
        <dbReference type="ARBA" id="ARBA00022694"/>
    </source>
</evidence>
<evidence type="ECO:0000256" key="7">
    <source>
        <dbReference type="ARBA" id="ARBA00022723"/>
    </source>
</evidence>
<keyword evidence="8" id="KW-0255">Endonuclease</keyword>
<evidence type="ECO:0000256" key="2">
    <source>
        <dbReference type="ARBA" id="ARBA00001947"/>
    </source>
</evidence>
<dbReference type="InterPro" id="IPR027794">
    <property type="entry name" value="tRNase_Z_dom"/>
</dbReference>
<keyword evidence="7" id="KW-0479">Metal-binding</keyword>
<keyword evidence="6" id="KW-0540">Nuclease</keyword>
<dbReference type="GO" id="GO:0005739">
    <property type="term" value="C:mitochondrion"/>
    <property type="evidence" value="ECO:0007669"/>
    <property type="project" value="TreeGrafter"/>
</dbReference>
<organism evidence="14 15">
    <name type="scientific">Podospora aff. communis PSN243</name>
    <dbReference type="NCBI Taxonomy" id="3040156"/>
    <lineage>
        <taxon>Eukaryota</taxon>
        <taxon>Fungi</taxon>
        <taxon>Dikarya</taxon>
        <taxon>Ascomycota</taxon>
        <taxon>Pezizomycotina</taxon>
        <taxon>Sordariomycetes</taxon>
        <taxon>Sordariomycetidae</taxon>
        <taxon>Sordariales</taxon>
        <taxon>Podosporaceae</taxon>
        <taxon>Podospora</taxon>
    </lineage>
</organism>
<keyword evidence="10" id="KW-0862">Zinc</keyword>
<evidence type="ECO:0000313" key="15">
    <source>
        <dbReference type="Proteomes" id="UP001321760"/>
    </source>
</evidence>
<dbReference type="PANTHER" id="PTHR12553">
    <property type="entry name" value="ZINC PHOSPHODIESTERASE ELAC PROTEIN 2"/>
    <property type="match status" value="1"/>
</dbReference>
<dbReference type="Pfam" id="PF12706">
    <property type="entry name" value="Lactamase_B_2"/>
    <property type="match status" value="1"/>
</dbReference>
<name>A0AAV9GKJ7_9PEZI</name>
<gene>
    <name evidence="14" type="ORF">QBC34DRAFT_407122</name>
</gene>
<evidence type="ECO:0000256" key="3">
    <source>
        <dbReference type="ARBA" id="ARBA00007823"/>
    </source>
</evidence>
<dbReference type="GO" id="GO:1990180">
    <property type="term" value="P:mitochondrial tRNA 3'-end processing"/>
    <property type="evidence" value="ECO:0007669"/>
    <property type="project" value="TreeGrafter"/>
</dbReference>
<dbReference type="PANTHER" id="PTHR12553:SF49">
    <property type="entry name" value="ZINC PHOSPHODIESTERASE ELAC PROTEIN 2"/>
    <property type="match status" value="1"/>
</dbReference>
<evidence type="ECO:0000259" key="13">
    <source>
        <dbReference type="Pfam" id="PF13691"/>
    </source>
</evidence>
<feature type="region of interest" description="Disordered" evidence="11">
    <location>
        <begin position="920"/>
        <end position="974"/>
    </location>
</feature>
<comment type="caution">
    <text evidence="14">The sequence shown here is derived from an EMBL/GenBank/DDBJ whole genome shotgun (WGS) entry which is preliminary data.</text>
</comment>
<evidence type="ECO:0000256" key="11">
    <source>
        <dbReference type="SAM" id="MobiDB-lite"/>
    </source>
</evidence>
<sequence length="974" mass="107665">MRRVRSLIPKVPLAQILATATKSYKERLSGRESLFSNLKPNLKKEFPGYNIYKTSQLDPVPGLAASNALYLLAARNRHKIYNNGEPVITVDAGKMGISNVQVVCTPTADTPGSGIVAHFGDGERYFFGNPSEGTQRIMNQRKVPASRICSIFVTGNTSWKNIGGILGLILTVADMRAEYLKAMEQHNAERQKKGKPPAAVRNDPLNIWGGKNLIHALATARGFIFRKGLPLNPQDIVETSKTPTRTDAKPDWQDDNIRVWHVPLVPEGWDPIKDAQDPLSKDVVNAVVRKMFGSEWRLDKLFETMLYDVKLPAKIFVRDSKGRLQQYQGPLPGGTEKCENIPVLVRKPWPASNDMPLPKTEPDSTSLCYIVKGHVQRGKFLAGKAIALGIHKESFKHLVAGKEVFGKDHVLVTPDMVMDPNIPGTGFAVIDIRHPNLIESFLQRPEWSNQEIMQGIEVFYWIVSDEVKNDQRLVDWIKARPSGGQPKHFMLGHGLSPNSIALESPAKLTLKMNAIDPDRFPLPVYCNETALPESLAAFAQIAKPGETVKLKPQLALDKASAVPFMDTAAPVNEIRADKEIVALVEAARQKLADPNFIAEVEAAEKGMPTHGVEVVALGTGSALPSKYRNVSANLIRVPGCGNYLLDCGENTLGQLRRLYGFEGADEIIKDLHAIYISHSHADHHLGTASVLARRAVLAKEDPNMHPVAFIATQSMMQWLKDYQQVEDLGFPDHVALLEVKFEAGEVRGIRPTPATRGAVSLPNIEACGVDHCFDAMGVAFTWPSGLKIAYSGDCRPSQNFARIGRGAHLLIHESTFDSELVGEAKAKKHSTMAEALEVGRQMRARRILLTHFSQRYPKFPNVEETTGQTVLFAFDLMSVNLHEFKQAELFIPALRLLFKDEHYGDVADEAPVEDVCVPAEGREEVSKQQKAPAPKQKKKTLHEDYEHFGATGEDPGEDRTTHTRQGVEADGKLG</sequence>